<protein>
    <submittedName>
        <fullName evidence="6">Isoprenylcysteine carboxylmethyltransferase family protein</fullName>
    </submittedName>
</protein>
<organism evidence="6 7">
    <name type="scientific">Mycobacteroides franklinii</name>
    <dbReference type="NCBI Taxonomy" id="948102"/>
    <lineage>
        <taxon>Bacteria</taxon>
        <taxon>Bacillati</taxon>
        <taxon>Actinomycetota</taxon>
        <taxon>Actinomycetes</taxon>
        <taxon>Mycobacteriales</taxon>
        <taxon>Mycobacteriaceae</taxon>
        <taxon>Mycobacteroides</taxon>
    </lineage>
</organism>
<keyword evidence="6" id="KW-0808">Transferase</keyword>
<keyword evidence="3 5" id="KW-1133">Transmembrane helix</keyword>
<feature type="transmembrane region" description="Helical" evidence="5">
    <location>
        <begin position="12"/>
        <end position="32"/>
    </location>
</feature>
<sequence length="230" mass="25171">MKTGGFVKAVARVLAFGLVELAVFGSVLFLLAGTIHYWQAWAFLVVFALSTWIPTIYLQRADPAAHQRRKRAGPAAETRVLQKVLIGGWYFSLAAMVVISALDHRFGWSSVPLVICVLGDVLVAIGLGVTSLVVIQNSFAASTVRVEAGQTLVTTGLYGLVRHPMYTGNVITIIGFPLALGSYWGLASVVPGLLVLIVRIVDEEKLLVDQLDGYRAYTQTARYRLMPYMW</sequence>
<proteinExistence type="predicted"/>
<dbReference type="Proteomes" id="UP000295627">
    <property type="component" value="Unassembled WGS sequence"/>
</dbReference>
<feature type="transmembrane region" description="Helical" evidence="5">
    <location>
        <begin position="108"/>
        <end position="135"/>
    </location>
</feature>
<dbReference type="InterPro" id="IPR052527">
    <property type="entry name" value="Metal_cation-efflux_comp"/>
</dbReference>
<keyword evidence="6" id="KW-0489">Methyltransferase</keyword>
<evidence type="ECO:0000256" key="5">
    <source>
        <dbReference type="SAM" id="Phobius"/>
    </source>
</evidence>
<dbReference type="AlphaFoldDB" id="A0A4R5PD41"/>
<reference evidence="6 7" key="1">
    <citation type="journal article" date="2019" name="Sci. Rep.">
        <title>Extended insight into the Mycobacterium chelonae-abscessus complex through whole genome sequencing of Mycobacterium salmoniphilum outbreak and Mycobacterium salmoniphilum-like strains.</title>
        <authorList>
            <person name="Behra P.R.K."/>
            <person name="Das S."/>
            <person name="Pettersson B.M.F."/>
            <person name="Shirreff L."/>
            <person name="DuCote T."/>
            <person name="Jacobsson K.G."/>
            <person name="Ennis D.G."/>
            <person name="Kirsebom L.A."/>
        </authorList>
    </citation>
    <scope>NUCLEOTIDE SEQUENCE [LARGE SCALE GENOMIC DNA]</scope>
    <source>
        <strain evidence="6 7">DSM 45524</strain>
    </source>
</reference>
<feature type="transmembrane region" description="Helical" evidence="5">
    <location>
        <begin position="170"/>
        <end position="201"/>
    </location>
</feature>
<evidence type="ECO:0000256" key="4">
    <source>
        <dbReference type="ARBA" id="ARBA00023136"/>
    </source>
</evidence>
<evidence type="ECO:0000256" key="3">
    <source>
        <dbReference type="ARBA" id="ARBA00022989"/>
    </source>
</evidence>
<keyword evidence="2 5" id="KW-0812">Transmembrane</keyword>
<evidence type="ECO:0000256" key="1">
    <source>
        <dbReference type="ARBA" id="ARBA00004127"/>
    </source>
</evidence>
<dbReference type="InterPro" id="IPR007318">
    <property type="entry name" value="Phopholipid_MeTrfase"/>
</dbReference>
<evidence type="ECO:0000313" key="6">
    <source>
        <dbReference type="EMBL" id="TDH22697.1"/>
    </source>
</evidence>
<name>A0A4R5PD41_9MYCO</name>
<dbReference type="PANTHER" id="PTHR43847">
    <property type="entry name" value="BLL3993 PROTEIN"/>
    <property type="match status" value="1"/>
</dbReference>
<comment type="subcellular location">
    <subcellularLocation>
        <location evidence="1">Endomembrane system</location>
        <topology evidence="1">Multi-pass membrane protein</topology>
    </subcellularLocation>
</comment>
<evidence type="ECO:0000313" key="7">
    <source>
        <dbReference type="Proteomes" id="UP000295627"/>
    </source>
</evidence>
<accession>A0A4R5PD41</accession>
<dbReference type="Pfam" id="PF04191">
    <property type="entry name" value="PEMT"/>
    <property type="match status" value="1"/>
</dbReference>
<dbReference type="EMBL" id="RXLR01000014">
    <property type="protein sequence ID" value="TDH22697.1"/>
    <property type="molecule type" value="Genomic_DNA"/>
</dbReference>
<evidence type="ECO:0000256" key="2">
    <source>
        <dbReference type="ARBA" id="ARBA00022692"/>
    </source>
</evidence>
<dbReference type="Gene3D" id="1.20.120.1630">
    <property type="match status" value="1"/>
</dbReference>
<dbReference type="GO" id="GO:0032259">
    <property type="term" value="P:methylation"/>
    <property type="evidence" value="ECO:0007669"/>
    <property type="project" value="UniProtKB-KW"/>
</dbReference>
<dbReference type="PANTHER" id="PTHR43847:SF1">
    <property type="entry name" value="BLL3993 PROTEIN"/>
    <property type="match status" value="1"/>
</dbReference>
<feature type="transmembrane region" description="Helical" evidence="5">
    <location>
        <begin position="80"/>
        <end position="102"/>
    </location>
</feature>
<feature type="transmembrane region" description="Helical" evidence="5">
    <location>
        <begin position="38"/>
        <end position="59"/>
    </location>
</feature>
<comment type="caution">
    <text evidence="6">The sequence shown here is derived from an EMBL/GenBank/DDBJ whole genome shotgun (WGS) entry which is preliminary data.</text>
</comment>
<gene>
    <name evidence="6" type="ORF">EJ571_12425</name>
</gene>
<dbReference type="GO" id="GO:0012505">
    <property type="term" value="C:endomembrane system"/>
    <property type="evidence" value="ECO:0007669"/>
    <property type="project" value="UniProtKB-SubCell"/>
</dbReference>
<keyword evidence="4 5" id="KW-0472">Membrane</keyword>
<dbReference type="GO" id="GO:0008168">
    <property type="term" value="F:methyltransferase activity"/>
    <property type="evidence" value="ECO:0007669"/>
    <property type="project" value="UniProtKB-KW"/>
</dbReference>